<feature type="compositionally biased region" description="Basic and acidic residues" evidence="1">
    <location>
        <begin position="226"/>
        <end position="244"/>
    </location>
</feature>
<dbReference type="GO" id="GO:0004518">
    <property type="term" value="F:nuclease activity"/>
    <property type="evidence" value="ECO:0007669"/>
    <property type="project" value="InterPro"/>
</dbReference>
<dbReference type="RefSeq" id="WP_248167312.1">
    <property type="nucleotide sequence ID" value="NZ_JALNJA010000001.1"/>
</dbReference>
<protein>
    <submittedName>
        <fullName evidence="3">DUF151 domain-containing protein</fullName>
    </submittedName>
</protein>
<organism evidence="3 4">
    <name type="scientific">Corynebacterium pygosceleis</name>
    <dbReference type="NCBI Taxonomy" id="2800406"/>
    <lineage>
        <taxon>Bacteria</taxon>
        <taxon>Bacillati</taxon>
        <taxon>Actinomycetota</taxon>
        <taxon>Actinomycetes</taxon>
        <taxon>Mycobacteriales</taxon>
        <taxon>Corynebacteriaceae</taxon>
        <taxon>Corynebacterium</taxon>
    </lineage>
</organism>
<reference evidence="3" key="1">
    <citation type="submission" date="2022-11" db="EMBL/GenBank/DDBJ databases">
        <title>Corynebacterium sp. isolated from Penguins.</title>
        <authorList>
            <person name="Sedlar K."/>
            <person name="Svec P."/>
        </authorList>
    </citation>
    <scope>NUCLEOTIDE SEQUENCE</scope>
    <source>
        <strain evidence="3">P7374</strain>
    </source>
</reference>
<dbReference type="Gene3D" id="3.10.690.10">
    <property type="entry name" value="Bifunctional nuclease domain"/>
    <property type="match status" value="1"/>
</dbReference>
<name>A0A9Q4C855_9CORY</name>
<dbReference type="InterPro" id="IPR003729">
    <property type="entry name" value="Bi_nuclease_dom"/>
</dbReference>
<dbReference type="Pfam" id="PF02577">
    <property type="entry name" value="BFN_dom"/>
    <property type="match status" value="1"/>
</dbReference>
<dbReference type="EMBL" id="JAPMKU010000001">
    <property type="protein sequence ID" value="MCX7467863.1"/>
    <property type="molecule type" value="Genomic_DNA"/>
</dbReference>
<sequence length="254" mass="26409">MNEDEPVEVTYRGVYAAGPEGFTCMVLDWPGTGRVLPVWIDTVQADKLNELTEGTGQRRPGAHEVIESLLTGFCGAEPSVHISSCWRGVFNAEIHTGLDDPDSEYAMIDVRASDGVLLARTANYPIHVNRSVLVAQSVYLGEAPVESLFDGSLDAAVSPGADMRVGEVLSASGDAEADADFEQLMQSLGVSEADLLGSAGDHGGERATAVGGDGGGDVADVEGEAGPERGGRGNDNDVTGDRGVTDVNDGDSEV</sequence>
<feature type="domain" description="BFN" evidence="2">
    <location>
        <begin position="6"/>
        <end position="140"/>
    </location>
</feature>
<gene>
    <name evidence="3" type="ORF">OS129_03075</name>
</gene>
<dbReference type="InterPro" id="IPR036104">
    <property type="entry name" value="BFN_sf"/>
</dbReference>
<evidence type="ECO:0000256" key="1">
    <source>
        <dbReference type="SAM" id="MobiDB-lite"/>
    </source>
</evidence>
<feature type="region of interest" description="Disordered" evidence="1">
    <location>
        <begin position="195"/>
        <end position="254"/>
    </location>
</feature>
<proteinExistence type="predicted"/>
<evidence type="ECO:0000313" key="3">
    <source>
        <dbReference type="EMBL" id="MCX7467863.1"/>
    </source>
</evidence>
<comment type="caution">
    <text evidence="3">The sequence shown here is derived from an EMBL/GenBank/DDBJ whole genome shotgun (WGS) entry which is preliminary data.</text>
</comment>
<dbReference type="Proteomes" id="UP001071478">
    <property type="component" value="Unassembled WGS sequence"/>
</dbReference>
<evidence type="ECO:0000259" key="2">
    <source>
        <dbReference type="PROSITE" id="PS51658"/>
    </source>
</evidence>
<accession>A0A9Q4C855</accession>
<dbReference type="AlphaFoldDB" id="A0A9Q4C855"/>
<dbReference type="PROSITE" id="PS51658">
    <property type="entry name" value="BFN"/>
    <property type="match status" value="1"/>
</dbReference>
<dbReference type="SUPFAM" id="SSF103256">
    <property type="entry name" value="Hypothetical protein TM0160"/>
    <property type="match status" value="1"/>
</dbReference>
<evidence type="ECO:0000313" key="4">
    <source>
        <dbReference type="Proteomes" id="UP001071478"/>
    </source>
</evidence>